<comment type="similarity">
    <text evidence="1">Belongs to the NAD(P)-dependent epimerase/dehydratase family.</text>
</comment>
<reference evidence="3" key="1">
    <citation type="submission" date="2021-01" db="EMBL/GenBank/DDBJ databases">
        <title>Fulvivirga kasyanovii gen. nov., sp nov., a novel member of the phylum Bacteroidetes isolated from seawater in a mussel farm.</title>
        <authorList>
            <person name="Zhao L.-H."/>
            <person name="Wang Z.-J."/>
        </authorList>
    </citation>
    <scope>NUCLEOTIDE SEQUENCE</scope>
    <source>
        <strain evidence="3">2943</strain>
    </source>
</reference>
<dbReference type="Gene3D" id="3.40.50.720">
    <property type="entry name" value="NAD(P)-binding Rossmann-like Domain"/>
    <property type="match status" value="1"/>
</dbReference>
<dbReference type="GO" id="GO:0006567">
    <property type="term" value="P:L-threonine catabolic process"/>
    <property type="evidence" value="ECO:0007669"/>
    <property type="project" value="TreeGrafter"/>
</dbReference>
<protein>
    <submittedName>
        <fullName evidence="3">NAD-dependent epimerase/dehydratase family protein</fullName>
    </submittedName>
</protein>
<evidence type="ECO:0000313" key="4">
    <source>
        <dbReference type="Proteomes" id="UP000659388"/>
    </source>
</evidence>
<accession>A0A937F662</accession>
<feature type="domain" description="NAD-dependent epimerase/dehydratase" evidence="2">
    <location>
        <begin position="4"/>
        <end position="240"/>
    </location>
</feature>
<dbReference type="RefSeq" id="WP_202242151.1">
    <property type="nucleotide sequence ID" value="NZ_JAESIY010000001.1"/>
</dbReference>
<dbReference type="PANTHER" id="PTHR42687:SF1">
    <property type="entry name" value="L-THREONINE 3-DEHYDROGENASE, MITOCHONDRIAL"/>
    <property type="match status" value="1"/>
</dbReference>
<dbReference type="GO" id="GO:0008743">
    <property type="term" value="F:L-threonine 3-dehydrogenase activity"/>
    <property type="evidence" value="ECO:0007669"/>
    <property type="project" value="TreeGrafter"/>
</dbReference>
<dbReference type="InterPro" id="IPR036291">
    <property type="entry name" value="NAD(P)-bd_dom_sf"/>
</dbReference>
<dbReference type="EMBL" id="JAESIY010000001">
    <property type="protein sequence ID" value="MBL3655035.1"/>
    <property type="molecule type" value="Genomic_DNA"/>
</dbReference>
<dbReference type="FunFam" id="3.40.50.720:FF:000077">
    <property type="entry name" value="L-threonine 3-dehydrogenase, mitochondrial"/>
    <property type="match status" value="1"/>
</dbReference>
<proteinExistence type="inferred from homology"/>
<dbReference type="PANTHER" id="PTHR42687">
    <property type="entry name" value="L-THREONINE 3-DEHYDROGENASE"/>
    <property type="match status" value="1"/>
</dbReference>
<comment type="caution">
    <text evidence="3">The sequence shown here is derived from an EMBL/GenBank/DDBJ whole genome shotgun (WGS) entry which is preliminary data.</text>
</comment>
<dbReference type="Proteomes" id="UP000659388">
    <property type="component" value="Unassembled WGS sequence"/>
</dbReference>
<dbReference type="InterPro" id="IPR001509">
    <property type="entry name" value="Epimerase_deHydtase"/>
</dbReference>
<evidence type="ECO:0000313" key="3">
    <source>
        <dbReference type="EMBL" id="MBL3655035.1"/>
    </source>
</evidence>
<gene>
    <name evidence="3" type="ORF">JL102_02760</name>
</gene>
<keyword evidence="4" id="KW-1185">Reference proteome</keyword>
<sequence length="315" mass="35423">MDKILVTGACGQLGSELTLALRELYGNDNVIASDVRPADGDLLSGPCIILNAMHKSDIENAIDEHQITQIYHLAAILSAKGENDPKFAWDLNMTSLLNILELARDKKLDKIYWPSSIAVFGPDTPKDDTPQNTIMSPTTVYGISKLAGERWCEYFHNKFGVDVRSLRYPGLIGYKVKPGGGTTDYAVDIFYKALEENKYESFLESDAYLPMMYINDAIKATINLMQANSADVKVRSSYNISAMSFSPEEIANEIKKSLPDFKISYQPDFRQKIASSWPNSIDDSEARKDWNWQHEYDLPKMTLSILKGLKELLNN</sequence>
<evidence type="ECO:0000259" key="2">
    <source>
        <dbReference type="Pfam" id="PF01370"/>
    </source>
</evidence>
<dbReference type="InterPro" id="IPR051225">
    <property type="entry name" value="NAD(P)_epim/dehydratase"/>
</dbReference>
<dbReference type="Pfam" id="PF01370">
    <property type="entry name" value="Epimerase"/>
    <property type="match status" value="1"/>
</dbReference>
<evidence type="ECO:0000256" key="1">
    <source>
        <dbReference type="ARBA" id="ARBA00007637"/>
    </source>
</evidence>
<name>A0A937F662_9BACT</name>
<organism evidence="3 4">
    <name type="scientific">Fulvivirga sediminis</name>
    <dbReference type="NCBI Taxonomy" id="2803949"/>
    <lineage>
        <taxon>Bacteria</taxon>
        <taxon>Pseudomonadati</taxon>
        <taxon>Bacteroidota</taxon>
        <taxon>Cytophagia</taxon>
        <taxon>Cytophagales</taxon>
        <taxon>Fulvivirgaceae</taxon>
        <taxon>Fulvivirga</taxon>
    </lineage>
</organism>
<dbReference type="AlphaFoldDB" id="A0A937F662"/>
<dbReference type="SUPFAM" id="SSF51735">
    <property type="entry name" value="NAD(P)-binding Rossmann-fold domains"/>
    <property type="match status" value="1"/>
</dbReference>